<gene>
    <name evidence="1" type="ORF">Tco_1045795</name>
</gene>
<protein>
    <submittedName>
        <fullName evidence="1">Uncharacterized protein</fullName>
    </submittedName>
</protein>
<evidence type="ECO:0000313" key="2">
    <source>
        <dbReference type="Proteomes" id="UP001151760"/>
    </source>
</evidence>
<dbReference type="EMBL" id="BQNB010018864">
    <property type="protein sequence ID" value="GJT79070.1"/>
    <property type="molecule type" value="Genomic_DNA"/>
</dbReference>
<evidence type="ECO:0000313" key="1">
    <source>
        <dbReference type="EMBL" id="GJT79070.1"/>
    </source>
</evidence>
<name>A0ABQ5GTW7_9ASTR</name>
<keyword evidence="2" id="KW-1185">Reference proteome</keyword>
<dbReference type="Proteomes" id="UP001151760">
    <property type="component" value="Unassembled WGS sequence"/>
</dbReference>
<sequence length="162" mass="18119">HGFVGYPFDYRVTLGFGSIAGGLDLVNPVIRLPLEHGISRDLNATSDGEIVDLGNYLLCVSFMDLGEHLWFCHLFWNTGIDNDCIVRMIQPQSEVYAEMVFEMQQLEVLLEMVLALGGHLEDVETAVEIIARPCDLSSDRVEDLTTASGRNRLKSVLEDSTW</sequence>
<feature type="non-terminal residue" evidence="1">
    <location>
        <position position="1"/>
    </location>
</feature>
<organism evidence="1 2">
    <name type="scientific">Tanacetum coccineum</name>
    <dbReference type="NCBI Taxonomy" id="301880"/>
    <lineage>
        <taxon>Eukaryota</taxon>
        <taxon>Viridiplantae</taxon>
        <taxon>Streptophyta</taxon>
        <taxon>Embryophyta</taxon>
        <taxon>Tracheophyta</taxon>
        <taxon>Spermatophyta</taxon>
        <taxon>Magnoliopsida</taxon>
        <taxon>eudicotyledons</taxon>
        <taxon>Gunneridae</taxon>
        <taxon>Pentapetalae</taxon>
        <taxon>asterids</taxon>
        <taxon>campanulids</taxon>
        <taxon>Asterales</taxon>
        <taxon>Asteraceae</taxon>
        <taxon>Asteroideae</taxon>
        <taxon>Anthemideae</taxon>
        <taxon>Anthemidinae</taxon>
        <taxon>Tanacetum</taxon>
    </lineage>
</organism>
<reference evidence="1" key="2">
    <citation type="submission" date="2022-01" db="EMBL/GenBank/DDBJ databases">
        <authorList>
            <person name="Yamashiro T."/>
            <person name="Shiraishi A."/>
            <person name="Satake H."/>
            <person name="Nakayama K."/>
        </authorList>
    </citation>
    <scope>NUCLEOTIDE SEQUENCE</scope>
</reference>
<comment type="caution">
    <text evidence="1">The sequence shown here is derived from an EMBL/GenBank/DDBJ whole genome shotgun (WGS) entry which is preliminary data.</text>
</comment>
<accession>A0ABQ5GTW7</accession>
<proteinExistence type="predicted"/>
<reference evidence="1" key="1">
    <citation type="journal article" date="2022" name="Int. J. Mol. Sci.">
        <title>Draft Genome of Tanacetum Coccineum: Genomic Comparison of Closely Related Tanacetum-Family Plants.</title>
        <authorList>
            <person name="Yamashiro T."/>
            <person name="Shiraishi A."/>
            <person name="Nakayama K."/>
            <person name="Satake H."/>
        </authorList>
    </citation>
    <scope>NUCLEOTIDE SEQUENCE</scope>
</reference>